<dbReference type="Pfam" id="PF04298">
    <property type="entry name" value="Zn_peptidase_2"/>
    <property type="match status" value="1"/>
</dbReference>
<sequence length="222" mass="24083">MLASWLVSARLKSKFSQYSQIPLQSGVSGQEAALQMLRGNGINDVKIISVEGELTDHYNPANKTVNLSHDVYYGRNAAAVAVATHECGHAVQHATAYSMLKFRSALVPVQNVSARILNVIMLVLVFGGVLAGGTGVLPYVLLIIIGCNLVLTLFAVITLPVEFDASRRALAWTEKSGIVTTREHEMAKDALWWAAMTYVVAAAGAMAQLLYFLSLFMGRRND</sequence>
<protein>
    <recommendedName>
        <fullName evidence="4">Zinc metallopeptidase</fullName>
    </recommendedName>
</protein>
<keyword evidence="3" id="KW-1185">Reference proteome</keyword>
<dbReference type="EMBL" id="BBLT01000003">
    <property type="protein sequence ID" value="GAL84799.1"/>
    <property type="molecule type" value="Genomic_DNA"/>
</dbReference>
<evidence type="ECO:0000256" key="1">
    <source>
        <dbReference type="SAM" id="Phobius"/>
    </source>
</evidence>
<proteinExistence type="predicted"/>
<accession>A0A098LEF8</accession>
<keyword evidence="1" id="KW-0812">Transmembrane</keyword>
<feature type="transmembrane region" description="Helical" evidence="1">
    <location>
        <begin position="139"/>
        <end position="161"/>
    </location>
</feature>
<feature type="transmembrane region" description="Helical" evidence="1">
    <location>
        <begin position="112"/>
        <end position="133"/>
    </location>
</feature>
<dbReference type="Proteomes" id="UP000030185">
    <property type="component" value="Unassembled WGS sequence"/>
</dbReference>
<comment type="caution">
    <text evidence="2">The sequence shown here is derived from an EMBL/GenBank/DDBJ whole genome shotgun (WGS) entry which is preliminary data.</text>
</comment>
<gene>
    <name evidence="2" type="ORF">MYP_2027</name>
</gene>
<name>A0A098LEF8_9BACT</name>
<dbReference type="PANTHER" id="PTHR36434:SF1">
    <property type="entry name" value="MEMBRANE PROTEASE YUGP-RELATED"/>
    <property type="match status" value="1"/>
</dbReference>
<dbReference type="eggNOG" id="COG2738">
    <property type="taxonomic scope" value="Bacteria"/>
</dbReference>
<evidence type="ECO:0000313" key="3">
    <source>
        <dbReference type="Proteomes" id="UP000030185"/>
    </source>
</evidence>
<dbReference type="PANTHER" id="PTHR36434">
    <property type="entry name" value="MEMBRANE PROTEASE YUGP-RELATED"/>
    <property type="match status" value="1"/>
</dbReference>
<dbReference type="InterPro" id="IPR007395">
    <property type="entry name" value="Zn_peptidase_2"/>
</dbReference>
<reference evidence="2 3" key="1">
    <citation type="submission" date="2014-09" db="EMBL/GenBank/DDBJ databases">
        <title>Sporocytophaga myxococcoides PG-01 genome sequencing.</title>
        <authorList>
            <person name="Liu L."/>
            <person name="Gao P.J."/>
            <person name="Chen G.J."/>
            <person name="Wang L.S."/>
        </authorList>
    </citation>
    <scope>NUCLEOTIDE SEQUENCE [LARGE SCALE GENOMIC DNA]</scope>
    <source>
        <strain evidence="2 3">PG-01</strain>
    </source>
</reference>
<organism evidence="2 3">
    <name type="scientific">Sporocytophaga myxococcoides</name>
    <dbReference type="NCBI Taxonomy" id="153721"/>
    <lineage>
        <taxon>Bacteria</taxon>
        <taxon>Pseudomonadati</taxon>
        <taxon>Bacteroidota</taxon>
        <taxon>Cytophagia</taxon>
        <taxon>Cytophagales</taxon>
        <taxon>Cytophagaceae</taxon>
        <taxon>Sporocytophaga</taxon>
    </lineage>
</organism>
<dbReference type="AlphaFoldDB" id="A0A098LEF8"/>
<evidence type="ECO:0008006" key="4">
    <source>
        <dbReference type="Google" id="ProtNLM"/>
    </source>
</evidence>
<keyword evidence="1" id="KW-0472">Membrane</keyword>
<dbReference type="STRING" id="153721.MYP_2027"/>
<evidence type="ECO:0000313" key="2">
    <source>
        <dbReference type="EMBL" id="GAL84799.1"/>
    </source>
</evidence>
<keyword evidence="1" id="KW-1133">Transmembrane helix</keyword>
<feature type="transmembrane region" description="Helical" evidence="1">
    <location>
        <begin position="190"/>
        <end position="213"/>
    </location>
</feature>